<dbReference type="PANTHER" id="PTHR33976">
    <property type="entry name" value="OS07G0645000 PROTEIN"/>
    <property type="match status" value="1"/>
</dbReference>
<accession>A0A4S4D0V3</accession>
<dbReference type="PANTHER" id="PTHR33976:SF2">
    <property type="entry name" value="GLYCOPROTEIN MEMBRANE GPI-ANCHORED"/>
    <property type="match status" value="1"/>
</dbReference>
<reference evidence="3 4" key="1">
    <citation type="journal article" date="2018" name="Proc. Natl. Acad. Sci. U.S.A.">
        <title>Draft genome sequence of Camellia sinensis var. sinensis provides insights into the evolution of the tea genome and tea quality.</title>
        <authorList>
            <person name="Wei C."/>
            <person name="Yang H."/>
            <person name="Wang S."/>
            <person name="Zhao J."/>
            <person name="Liu C."/>
            <person name="Gao L."/>
            <person name="Xia E."/>
            <person name="Lu Y."/>
            <person name="Tai Y."/>
            <person name="She G."/>
            <person name="Sun J."/>
            <person name="Cao H."/>
            <person name="Tong W."/>
            <person name="Gao Q."/>
            <person name="Li Y."/>
            <person name="Deng W."/>
            <person name="Jiang X."/>
            <person name="Wang W."/>
            <person name="Chen Q."/>
            <person name="Zhang S."/>
            <person name="Li H."/>
            <person name="Wu J."/>
            <person name="Wang P."/>
            <person name="Li P."/>
            <person name="Shi C."/>
            <person name="Zheng F."/>
            <person name="Jian J."/>
            <person name="Huang B."/>
            <person name="Shan D."/>
            <person name="Shi M."/>
            <person name="Fang C."/>
            <person name="Yue Y."/>
            <person name="Li F."/>
            <person name="Li D."/>
            <person name="Wei S."/>
            <person name="Han B."/>
            <person name="Jiang C."/>
            <person name="Yin Y."/>
            <person name="Xia T."/>
            <person name="Zhang Z."/>
            <person name="Bennetzen J.L."/>
            <person name="Zhao S."/>
            <person name="Wan X."/>
        </authorList>
    </citation>
    <scope>NUCLEOTIDE SEQUENCE [LARGE SCALE GENOMIC DNA]</scope>
    <source>
        <strain evidence="4">cv. Shuchazao</strain>
        <tissue evidence="3">Leaf</tissue>
    </source>
</reference>
<evidence type="ECO:0000313" key="4">
    <source>
        <dbReference type="Proteomes" id="UP000306102"/>
    </source>
</evidence>
<gene>
    <name evidence="3" type="ORF">TEA_025301</name>
</gene>
<evidence type="ECO:0000313" key="3">
    <source>
        <dbReference type="EMBL" id="THF95708.1"/>
    </source>
</evidence>
<proteinExistence type="predicted"/>
<evidence type="ECO:0000259" key="2">
    <source>
        <dbReference type="Pfam" id="PF25884"/>
    </source>
</evidence>
<comment type="caution">
    <text evidence="3">The sequence shown here is derived from an EMBL/GenBank/DDBJ whole genome shotgun (WGS) entry which is preliminary data.</text>
</comment>
<dbReference type="EMBL" id="SDRB02013189">
    <property type="protein sequence ID" value="THF95708.1"/>
    <property type="molecule type" value="Genomic_DNA"/>
</dbReference>
<feature type="transmembrane region" description="Helical" evidence="1">
    <location>
        <begin position="20"/>
        <end position="39"/>
    </location>
</feature>
<protein>
    <recommendedName>
        <fullName evidence="2">Uncharacterized GPI-anchored protein At5g19230-like domain-containing protein</fullName>
    </recommendedName>
</protein>
<evidence type="ECO:0000256" key="1">
    <source>
        <dbReference type="SAM" id="Phobius"/>
    </source>
</evidence>
<dbReference type="AlphaFoldDB" id="A0A4S4D0V3"/>
<dbReference type="InterPro" id="IPR059083">
    <property type="entry name" value="At5g19230_dom"/>
</dbReference>
<sequence>MVSSLTVGLDIQKQAQWFHLFSFLSSCLCFLFLLSNPVYSDAMQRVRHRCQTQNIVHRSSAQTTERHHDSRGVHMTVVVNNLDSHGRYHDSRGRQALSGHNLLQGINNYRQSLNRPPLTKNDKADCLADEIADQLEDQPCTTTITTTTSPSNHVRCPNR</sequence>
<name>A0A4S4D0V3_CAMSN</name>
<feature type="domain" description="Uncharacterized GPI-anchored protein At5g19230-like" evidence="2">
    <location>
        <begin position="100"/>
        <end position="157"/>
    </location>
</feature>
<keyword evidence="1" id="KW-1133">Transmembrane helix</keyword>
<dbReference type="Pfam" id="PF25884">
    <property type="entry name" value="At5g19230"/>
    <property type="match status" value="1"/>
</dbReference>
<keyword evidence="1" id="KW-0472">Membrane</keyword>
<dbReference type="Proteomes" id="UP000306102">
    <property type="component" value="Unassembled WGS sequence"/>
</dbReference>
<organism evidence="3 4">
    <name type="scientific">Camellia sinensis var. sinensis</name>
    <name type="common">China tea</name>
    <dbReference type="NCBI Taxonomy" id="542762"/>
    <lineage>
        <taxon>Eukaryota</taxon>
        <taxon>Viridiplantae</taxon>
        <taxon>Streptophyta</taxon>
        <taxon>Embryophyta</taxon>
        <taxon>Tracheophyta</taxon>
        <taxon>Spermatophyta</taxon>
        <taxon>Magnoliopsida</taxon>
        <taxon>eudicotyledons</taxon>
        <taxon>Gunneridae</taxon>
        <taxon>Pentapetalae</taxon>
        <taxon>asterids</taxon>
        <taxon>Ericales</taxon>
        <taxon>Theaceae</taxon>
        <taxon>Camellia</taxon>
    </lineage>
</organism>
<keyword evidence="1" id="KW-0812">Transmembrane</keyword>
<dbReference type="InterPro" id="IPR045285">
    <property type="entry name" value="At5g19230-like"/>
</dbReference>
<keyword evidence="4" id="KW-1185">Reference proteome</keyword>